<dbReference type="InterPro" id="IPR023187">
    <property type="entry name" value="Tscrpt_reg_MarR-type_CS"/>
</dbReference>
<dbReference type="PANTHER" id="PTHR35790:SF4">
    <property type="entry name" value="HTH-TYPE TRANSCRIPTIONAL REGULATOR PCHR"/>
    <property type="match status" value="1"/>
</dbReference>
<dbReference type="GO" id="GO:0003677">
    <property type="term" value="F:DNA binding"/>
    <property type="evidence" value="ECO:0007669"/>
    <property type="project" value="UniProtKB-KW"/>
</dbReference>
<dbReference type="Gene3D" id="1.10.10.10">
    <property type="entry name" value="Winged helix-like DNA-binding domain superfamily/Winged helix DNA-binding domain"/>
    <property type="match status" value="1"/>
</dbReference>
<name>A0A1B2E856_9BACL</name>
<dbReference type="PANTHER" id="PTHR35790">
    <property type="entry name" value="HTH-TYPE TRANSCRIPTIONAL REGULATOR PCHR"/>
    <property type="match status" value="1"/>
</dbReference>
<keyword evidence="2" id="KW-0238">DNA-binding</keyword>
<evidence type="ECO:0000259" key="4">
    <source>
        <dbReference type="PROSITE" id="PS50995"/>
    </source>
</evidence>
<evidence type="ECO:0000313" key="5">
    <source>
        <dbReference type="EMBL" id="ANY76107.1"/>
    </source>
</evidence>
<dbReference type="PROSITE" id="PS01117">
    <property type="entry name" value="HTH_MARR_1"/>
    <property type="match status" value="1"/>
</dbReference>
<evidence type="ECO:0000256" key="1">
    <source>
        <dbReference type="ARBA" id="ARBA00023015"/>
    </source>
</evidence>
<dbReference type="InterPro" id="IPR052067">
    <property type="entry name" value="Metal_resp_HTH_trans_reg"/>
</dbReference>
<dbReference type="RefSeq" id="WP_099480035.1">
    <property type="nucleotide sequence ID" value="NZ_CP016809.1"/>
</dbReference>
<feature type="domain" description="HTH marR-type" evidence="4">
    <location>
        <begin position="12"/>
        <end position="155"/>
    </location>
</feature>
<dbReference type="SMART" id="SM00347">
    <property type="entry name" value="HTH_MARR"/>
    <property type="match status" value="1"/>
</dbReference>
<dbReference type="GO" id="GO:0003700">
    <property type="term" value="F:DNA-binding transcription factor activity"/>
    <property type="evidence" value="ECO:0007669"/>
    <property type="project" value="InterPro"/>
</dbReference>
<evidence type="ECO:0000256" key="2">
    <source>
        <dbReference type="ARBA" id="ARBA00023125"/>
    </source>
</evidence>
<evidence type="ECO:0000256" key="3">
    <source>
        <dbReference type="ARBA" id="ARBA00023163"/>
    </source>
</evidence>
<dbReference type="AlphaFoldDB" id="A0A1B2E856"/>
<dbReference type="InterPro" id="IPR036388">
    <property type="entry name" value="WH-like_DNA-bd_sf"/>
</dbReference>
<dbReference type="InterPro" id="IPR036390">
    <property type="entry name" value="WH_DNA-bd_sf"/>
</dbReference>
<organism evidence="5">
    <name type="scientific">Paenibacillus ihbetae</name>
    <dbReference type="NCBI Taxonomy" id="1870820"/>
    <lineage>
        <taxon>Bacteria</taxon>
        <taxon>Bacillati</taxon>
        <taxon>Bacillota</taxon>
        <taxon>Bacilli</taxon>
        <taxon>Bacillales</taxon>
        <taxon>Paenibacillaceae</taxon>
        <taxon>Paenibacillus</taxon>
    </lineage>
</organism>
<dbReference type="KEGG" id="pib:BBD41_27975"/>
<sequence>MDYPDRIKTLIHEQLLHFSHLHEQRMELELKEIKKMAQLQQLKDVPGNLSTIHVLDCIGDHEPINHSAIAEKLKLSKASITKISKKLLELDLIHRTQLNDNRKEVYFRLTPQGKQLFEMHRSMHEAEEQRFMRFLDQYSDDELHTILKFFQGMARYIDER</sequence>
<dbReference type="SUPFAM" id="SSF46785">
    <property type="entry name" value="Winged helix' DNA-binding domain"/>
    <property type="match status" value="1"/>
</dbReference>
<gene>
    <name evidence="5" type="ORF">BBD41_27975</name>
</gene>
<accession>A0A1B2E856</accession>
<dbReference type="PROSITE" id="PS50995">
    <property type="entry name" value="HTH_MARR_2"/>
    <property type="match status" value="1"/>
</dbReference>
<dbReference type="Pfam" id="PF01047">
    <property type="entry name" value="MarR"/>
    <property type="match status" value="1"/>
</dbReference>
<reference evidence="5" key="1">
    <citation type="submission" date="2016-08" db="EMBL/GenBank/DDBJ databases">
        <title>Complete Genome Seqeunce of Paenibacillus sp. nov. IHBB 9852 from high altitute lake of Indian trans-Himalayas.</title>
        <authorList>
            <person name="Kiran S."/>
            <person name="Swarnkar M.K."/>
            <person name="Rana A."/>
            <person name="Tewari R."/>
            <person name="Gulati A."/>
        </authorList>
    </citation>
    <scope>NUCLEOTIDE SEQUENCE [LARGE SCALE GENOMIC DNA]</scope>
    <source>
        <strain evidence="5">IHBB 9852</strain>
    </source>
</reference>
<dbReference type="EMBL" id="CP016809">
    <property type="protein sequence ID" value="ANY76107.1"/>
    <property type="molecule type" value="Genomic_DNA"/>
</dbReference>
<keyword evidence="3" id="KW-0804">Transcription</keyword>
<keyword evidence="1" id="KW-0805">Transcription regulation</keyword>
<protein>
    <submittedName>
        <fullName evidence="5">MarR family transcriptional regulator</fullName>
    </submittedName>
</protein>
<dbReference type="InterPro" id="IPR000835">
    <property type="entry name" value="HTH_MarR-typ"/>
</dbReference>
<proteinExistence type="predicted"/>